<dbReference type="PANTHER" id="PTHR47114">
    <property type="match status" value="1"/>
</dbReference>
<comment type="similarity">
    <text evidence="4 14">Belongs to the LRR-containing bacterial E3 ligase family.</text>
</comment>
<evidence type="ECO:0000256" key="10">
    <source>
        <dbReference type="ARBA" id="ARBA00022786"/>
    </source>
</evidence>
<keyword evidence="13 14" id="KW-1035">Host cytoplasm</keyword>
<dbReference type="PANTHER" id="PTHR47114:SF2">
    <property type="entry name" value="OLIGODENDROCYTE-MYELIN GLYCOPROTEIN"/>
    <property type="match status" value="1"/>
</dbReference>
<dbReference type="Gene3D" id="1.20.58.360">
    <property type="entry name" value="Shigella T3SS effector IpaH defines"/>
    <property type="match status" value="1"/>
</dbReference>
<evidence type="ECO:0000256" key="9">
    <source>
        <dbReference type="ARBA" id="ARBA00022737"/>
    </source>
</evidence>
<evidence type="ECO:0000256" key="1">
    <source>
        <dbReference type="ARBA" id="ARBA00000900"/>
    </source>
</evidence>
<evidence type="ECO:0000256" key="14">
    <source>
        <dbReference type="PROSITE-ProRule" id="PRU01398"/>
    </source>
</evidence>
<dbReference type="Pfam" id="PF14496">
    <property type="entry name" value="NEL"/>
    <property type="match status" value="1"/>
</dbReference>
<evidence type="ECO:0000256" key="12">
    <source>
        <dbReference type="ARBA" id="ARBA00023026"/>
    </source>
</evidence>
<dbReference type="GO" id="GO:0061630">
    <property type="term" value="F:ubiquitin protein ligase activity"/>
    <property type="evidence" value="ECO:0007669"/>
    <property type="project" value="UniProtKB-EC"/>
</dbReference>
<proteinExistence type="inferred from homology"/>
<dbReference type="SUPFAM" id="SSF52058">
    <property type="entry name" value="L domain-like"/>
    <property type="match status" value="1"/>
</dbReference>
<dbReference type="Proteomes" id="UP000285286">
    <property type="component" value="Unassembled WGS sequence"/>
</dbReference>
<keyword evidence="7" id="KW-0433">Leucine-rich repeat</keyword>
<keyword evidence="10 14" id="KW-0833">Ubl conjugation pathway</keyword>
<evidence type="ECO:0000256" key="15">
    <source>
        <dbReference type="SAM" id="Coils"/>
    </source>
</evidence>
<evidence type="ECO:0000256" key="6">
    <source>
        <dbReference type="ARBA" id="ARBA00022525"/>
    </source>
</evidence>
<comment type="subcellular location">
    <subcellularLocation>
        <location evidence="2">Host cytoplasm</location>
    </subcellularLocation>
    <subcellularLocation>
        <location evidence="3">Secreted</location>
    </subcellularLocation>
</comment>
<evidence type="ECO:0000313" key="17">
    <source>
        <dbReference type="EMBL" id="ROL63071.1"/>
    </source>
</evidence>
<gene>
    <name evidence="17" type="ORF">BHU25_25840</name>
</gene>
<accession>A0A423CUT8</accession>
<keyword evidence="15" id="KW-0175">Coiled coil</keyword>
<comment type="PTM">
    <text evidence="14">Ubiquitinated in the presence of host E1 ubiquitin-activating enzyme, E2 ubiquitin-conjugating enzyme and ubiquitin.</text>
</comment>
<dbReference type="InterPro" id="IPR046673">
    <property type="entry name" value="ToxA_N"/>
</dbReference>
<dbReference type="EC" id="2.3.2.27" evidence="5"/>
<keyword evidence="6 14" id="KW-0964">Secreted</keyword>
<organism evidence="17 18">
    <name type="scientific">Pseudomonas vranovensis</name>
    <dbReference type="NCBI Taxonomy" id="321661"/>
    <lineage>
        <taxon>Bacteria</taxon>
        <taxon>Pseudomonadati</taxon>
        <taxon>Pseudomonadota</taxon>
        <taxon>Gammaproteobacteria</taxon>
        <taxon>Pseudomonadales</taxon>
        <taxon>Pseudomonadaceae</taxon>
        <taxon>Pseudomonas</taxon>
    </lineage>
</organism>
<dbReference type="Gene3D" id="3.80.10.10">
    <property type="entry name" value="Ribonuclease Inhibitor"/>
    <property type="match status" value="1"/>
</dbReference>
<evidence type="ECO:0000313" key="18">
    <source>
        <dbReference type="Proteomes" id="UP000285286"/>
    </source>
</evidence>
<feature type="active site" description="Glycyl thioester intermediate" evidence="14">
    <location>
        <position position="1252"/>
    </location>
</feature>
<comment type="caution">
    <text evidence="17">The sequence shown here is derived from an EMBL/GenBank/DDBJ whole genome shotgun (WGS) entry which is preliminary data.</text>
</comment>
<sequence>MPAITQPGVTDEFIGHILPDWLKTASVEQINDLRDDFARLRHSQLAVHATLDELQAIEAFAKPLLTDALHDKLNYQGSVDSDQWREVLRDFKPSQGIGLPSDDTILLTQPLMQRLLQGFGARQTAASSYYAGTAIVTAGELETVLVDTPEKVASVCRELDVGRRFQQHLEDVFAPAEQDLAEEKRLALQVAARLAHLRGQIDALAYQMLEQVVSGASQVSHGGLEVRIYQLNALNCQVSGAVVFEVRGEPPQGALRWTEASLIRGLLVYLPTDRQQPLRNYRSWFAFNTALAELLKDSEAYRGYFSTLIGLQQRAGFATLLATRLTDSSVDLDLNGTLLRGELFIGLCQLQLARIKADARVLVVPTADADSAATRAWRSDLAAAGWAALNLTGLFVPAVGGLLLGHLAVQTLGEVFEGAEDWLRGHRGEALEHMLGVAQTVAVTVALGAGIHVVGRAFKRSDFVQSLLPVTLESNQPRLWHRDLRPYQLGRIPAGSRLTDSGLHLADGRSYLPLRGAVYEIRRVPQHGPWRLVHQQRADAYGPVVEFNGERAWRLRDEWPLAWQGQSHLLERLWPAAGLMSVSEVSALLQVAAIDEDELRGLLVENRRMPISLRDTLERFAQNQHGVSLSTQYLPDDPLLTTLQRDFPTLPNAYGLALLAQASDDARALLATEARVPLGLAEQARMLARVAQLTRAREGLYLGYGGSLDSAHLVFHALRRLPGWPQEVNLVLHDRFPYSRLLDRLKPEDSPGLLRVIVHQQGVYQLYGDQPDGAEDVELSGGLLEVIGASLNDAQREGLGWQGPHALGQMRADLIAQLPVAASELEGVLGLAPVRRWFNPGHRLADGRVGYLLSGRGAARAVAQSISNRLCALFPGLDAAQREAFIASLRENGSSVLLELQRLEQEYQLLDQTLSTWEAAAPAQASDSATVLLSPRNRVGEALRHCWRRQSEPIIDANGIFQGYRLSIVGRHIPTFPNLPSEISFAHVVDVVMVGMRMRRLPASFFRAFSNTRWLNLSNNFFDQLPSGLEHMSTLRTLRLEHNHIALQAMDVDALARLSQLRMLVLDNNPLRRNLNLRPLHRLRELSLRNTGMQALPRGLLSRPFLEQADLRNNLIATLPERFFHTPGVIREAIYLQGNPLAQATWQRLAELDGMQLPEEDEHEPPVDARTLWLATLDERLYEVRARQWDDLARAEDSAGFLRLLGELTGSADYRMNREDLSRRVWALVEEAVDSQTLRSTLFKLASAPRTCVDSVSDCFSNLEVGFFLWQAEQQPGPRSEASRLLGVARRLFRLERVEQVAREDIQARQASGLGVDEVEVSLAYRVGLAEPLDLPGQPRYMQFGGVAGVTSRQLDDAARTVRIAEAGDELLDFIASRDFWVNYLRDTYLQSFAEVEAPFVDRLQGLTDLAGDDAAVDVLAVERAEKVQALIVALTKPLLVKKAEG</sequence>
<dbReference type="Pfam" id="PF20178">
    <property type="entry name" value="ToxA_N"/>
    <property type="match status" value="1"/>
</dbReference>
<evidence type="ECO:0000256" key="11">
    <source>
        <dbReference type="ARBA" id="ARBA00022843"/>
    </source>
</evidence>
<keyword evidence="18" id="KW-1185">Reference proteome</keyword>
<protein>
    <recommendedName>
        <fullName evidence="5">RING-type E3 ubiquitin transferase</fullName>
        <ecNumber evidence="5">2.3.2.27</ecNumber>
    </recommendedName>
</protein>
<evidence type="ECO:0000256" key="13">
    <source>
        <dbReference type="ARBA" id="ARBA00023200"/>
    </source>
</evidence>
<keyword evidence="8 14" id="KW-0808">Transferase</keyword>
<feature type="domain" description="NEL" evidence="16">
    <location>
        <begin position="1165"/>
        <end position="1446"/>
    </location>
</feature>
<dbReference type="InterPro" id="IPR032675">
    <property type="entry name" value="LRR_dom_sf"/>
</dbReference>
<evidence type="ECO:0000256" key="4">
    <source>
        <dbReference type="ARBA" id="ARBA00009868"/>
    </source>
</evidence>
<dbReference type="GO" id="GO:0005576">
    <property type="term" value="C:extracellular region"/>
    <property type="evidence" value="ECO:0007669"/>
    <property type="project" value="UniProtKB-SubCell"/>
</dbReference>
<evidence type="ECO:0000256" key="7">
    <source>
        <dbReference type="ARBA" id="ARBA00022614"/>
    </source>
</evidence>
<name>A0A423CUT8_9PSED</name>
<evidence type="ECO:0000256" key="5">
    <source>
        <dbReference type="ARBA" id="ARBA00012483"/>
    </source>
</evidence>
<feature type="coiled-coil region" evidence="15">
    <location>
        <begin position="886"/>
        <end position="920"/>
    </location>
</feature>
<dbReference type="InterPro" id="IPR051071">
    <property type="entry name" value="LRR-bact_E3_ubiq_ligases"/>
</dbReference>
<dbReference type="GO" id="GO:0030430">
    <property type="term" value="C:host cell cytoplasm"/>
    <property type="evidence" value="ECO:0007669"/>
    <property type="project" value="UniProtKB-SubCell"/>
</dbReference>
<evidence type="ECO:0000256" key="2">
    <source>
        <dbReference type="ARBA" id="ARBA00004192"/>
    </source>
</evidence>
<dbReference type="PROSITE" id="PS52053">
    <property type="entry name" value="NEL"/>
    <property type="match status" value="1"/>
</dbReference>
<dbReference type="InterPro" id="IPR029487">
    <property type="entry name" value="NEL_dom"/>
</dbReference>
<reference evidence="17 18" key="1">
    <citation type="submission" date="2016-10" db="EMBL/GenBank/DDBJ databases">
        <title>Comparative genome analysis of multiple Pseudomonas spp. focuses on biocontrol and plant growth promoting traits.</title>
        <authorList>
            <person name="Tao X.-Y."/>
            <person name="Taylor C.G."/>
        </authorList>
    </citation>
    <scope>NUCLEOTIDE SEQUENCE [LARGE SCALE GENOMIC DNA]</scope>
    <source>
        <strain evidence="17 18">15D11</strain>
    </source>
</reference>
<evidence type="ECO:0000256" key="8">
    <source>
        <dbReference type="ARBA" id="ARBA00022679"/>
    </source>
</evidence>
<keyword evidence="9" id="KW-0677">Repeat</keyword>
<evidence type="ECO:0000259" key="16">
    <source>
        <dbReference type="PROSITE" id="PS52053"/>
    </source>
</evidence>
<evidence type="ECO:0000256" key="3">
    <source>
        <dbReference type="ARBA" id="ARBA00004613"/>
    </source>
</evidence>
<keyword evidence="11 14" id="KW-0832">Ubl conjugation</keyword>
<keyword evidence="12" id="KW-0843">Virulence</keyword>
<dbReference type="EMBL" id="MOAM01000046">
    <property type="protein sequence ID" value="ROL63071.1"/>
    <property type="molecule type" value="Genomic_DNA"/>
</dbReference>
<dbReference type="GO" id="GO:0016567">
    <property type="term" value="P:protein ubiquitination"/>
    <property type="evidence" value="ECO:0007669"/>
    <property type="project" value="InterPro"/>
</dbReference>
<comment type="catalytic activity">
    <reaction evidence="1">
        <text>S-ubiquitinyl-[E2 ubiquitin-conjugating enzyme]-L-cysteine + [acceptor protein]-L-lysine = [E2 ubiquitin-conjugating enzyme]-L-cysteine + N(6)-ubiquitinyl-[acceptor protein]-L-lysine.</text>
        <dbReference type="EC" id="2.3.2.27"/>
    </reaction>
</comment>